<sequence>MYIMFVYCCNCQVSIISPRRPLAYLMDQSHL</sequence>
<organism evidence="1">
    <name type="scientific">Anguilla anguilla</name>
    <name type="common">European freshwater eel</name>
    <name type="synonym">Muraena anguilla</name>
    <dbReference type="NCBI Taxonomy" id="7936"/>
    <lineage>
        <taxon>Eukaryota</taxon>
        <taxon>Metazoa</taxon>
        <taxon>Chordata</taxon>
        <taxon>Craniata</taxon>
        <taxon>Vertebrata</taxon>
        <taxon>Euteleostomi</taxon>
        <taxon>Actinopterygii</taxon>
        <taxon>Neopterygii</taxon>
        <taxon>Teleostei</taxon>
        <taxon>Anguilliformes</taxon>
        <taxon>Anguillidae</taxon>
        <taxon>Anguilla</taxon>
    </lineage>
</organism>
<dbReference type="AlphaFoldDB" id="A0A0E9QLH2"/>
<dbReference type="EMBL" id="GBXM01090903">
    <property type="protein sequence ID" value="JAH17674.1"/>
    <property type="molecule type" value="Transcribed_RNA"/>
</dbReference>
<protein>
    <submittedName>
        <fullName evidence="1">Uncharacterized protein</fullName>
    </submittedName>
</protein>
<evidence type="ECO:0000313" key="1">
    <source>
        <dbReference type="EMBL" id="JAH17674.1"/>
    </source>
</evidence>
<proteinExistence type="predicted"/>
<reference evidence="1" key="1">
    <citation type="submission" date="2014-11" db="EMBL/GenBank/DDBJ databases">
        <authorList>
            <person name="Amaro Gonzalez C."/>
        </authorList>
    </citation>
    <scope>NUCLEOTIDE SEQUENCE</scope>
</reference>
<accession>A0A0E9QLH2</accession>
<name>A0A0E9QLH2_ANGAN</name>
<reference evidence="1" key="2">
    <citation type="journal article" date="2015" name="Fish Shellfish Immunol.">
        <title>Early steps in the European eel (Anguilla anguilla)-Vibrio vulnificus interaction in the gills: Role of the RtxA13 toxin.</title>
        <authorList>
            <person name="Callol A."/>
            <person name="Pajuelo D."/>
            <person name="Ebbesson L."/>
            <person name="Teles M."/>
            <person name="MacKenzie S."/>
            <person name="Amaro C."/>
        </authorList>
    </citation>
    <scope>NUCLEOTIDE SEQUENCE</scope>
</reference>